<sequence length="157" mass="17178">MVAAALHLGEGLRGPARPHQSVGLEQPFPTPVGWSARTARHVAYCLVSQPQPDMRMYNSIASAGVVSPTDPWYRSARRIDRRASVADTASGWSSVAGHQRRHWAGLYVNASARTVASLGGVWRPSHPSRSRPISSAVFIVDPPWMLPPKHVDASEYY</sequence>
<evidence type="ECO:0000313" key="2">
    <source>
        <dbReference type="Proteomes" id="UP000597761"/>
    </source>
</evidence>
<accession>A0ABQ1NRG3</accession>
<proteinExistence type="predicted"/>
<keyword evidence="2" id="KW-1185">Reference proteome</keyword>
<reference evidence="2" key="1">
    <citation type="journal article" date="2019" name="Int. J. Syst. Evol. Microbiol.">
        <title>The Global Catalogue of Microorganisms (GCM) 10K type strain sequencing project: providing services to taxonomists for standard genome sequencing and annotation.</title>
        <authorList>
            <consortium name="The Broad Institute Genomics Platform"/>
            <consortium name="The Broad Institute Genome Sequencing Center for Infectious Disease"/>
            <person name="Wu L."/>
            <person name="Ma J."/>
        </authorList>
    </citation>
    <scope>NUCLEOTIDE SEQUENCE [LARGE SCALE GENOMIC DNA]</scope>
    <source>
        <strain evidence="2">CGMCC 1.15480</strain>
    </source>
</reference>
<dbReference type="Proteomes" id="UP000597761">
    <property type="component" value="Unassembled WGS sequence"/>
</dbReference>
<gene>
    <name evidence="1" type="ORF">GCM10011512_01000</name>
</gene>
<protein>
    <submittedName>
        <fullName evidence="1">Uncharacterized protein</fullName>
    </submittedName>
</protein>
<organism evidence="1 2">
    <name type="scientific">Tersicoccus solisilvae</name>
    <dbReference type="NCBI Taxonomy" id="1882339"/>
    <lineage>
        <taxon>Bacteria</taxon>
        <taxon>Bacillati</taxon>
        <taxon>Actinomycetota</taxon>
        <taxon>Actinomycetes</taxon>
        <taxon>Micrococcales</taxon>
        <taxon>Micrococcaceae</taxon>
        <taxon>Tersicoccus</taxon>
    </lineage>
</organism>
<comment type="caution">
    <text evidence="1">The sequence shown here is derived from an EMBL/GenBank/DDBJ whole genome shotgun (WGS) entry which is preliminary data.</text>
</comment>
<dbReference type="EMBL" id="BMJI01000001">
    <property type="protein sequence ID" value="GGC78254.1"/>
    <property type="molecule type" value="Genomic_DNA"/>
</dbReference>
<name>A0ABQ1NRG3_9MICC</name>
<evidence type="ECO:0000313" key="1">
    <source>
        <dbReference type="EMBL" id="GGC78254.1"/>
    </source>
</evidence>